<dbReference type="InterPro" id="IPR042244">
    <property type="entry name" value="HypD_2_sf"/>
</dbReference>
<keyword evidence="2" id="KW-0479">Metal-binding</keyword>
<dbReference type="RefSeq" id="WP_209467016.1">
    <property type="nucleotide sequence ID" value="NZ_JAGGLG010000019.1"/>
</dbReference>
<comment type="caution">
    <text evidence="4">The sequence shown here is derived from an EMBL/GenBank/DDBJ whole genome shotgun (WGS) entry which is preliminary data.</text>
</comment>
<dbReference type="PIRSF" id="PIRSF005622">
    <property type="entry name" value="Hydrgn_mat_hypD"/>
    <property type="match status" value="1"/>
</dbReference>
<dbReference type="Gene3D" id="6.10.20.100">
    <property type="match status" value="1"/>
</dbReference>
<protein>
    <submittedName>
        <fullName evidence="4">Hydrogenase expression/formation protein HypD</fullName>
    </submittedName>
</protein>
<sequence length="380" mass="40283">MRAETLARPIPEDAPRTAAAWVARIRRKVADAGRTVRLMEFCGTHTVAIARSGLRGLLRGAVELVSGPGCPVCVTAGGEIDRMLAYCDVPRAIVATYGDLLRVPGSRTSLAGRRAEGADVRVVYSALDALQLAREAPDRPVIFLGVGFETTAPAAALAVKAASEEGVGNFCLHSAHKQTPAAMRALLRDGGRPGEALTLDGIICPGHVSTVLGAEGFAFLPAEFGIPGAVAGFEPLDILLAVDCLVDAALGRRPVALWNGYRRWVRPEGNRRAQALLSEVFCTCDARWRGLGLLPESGLRLKPEFARFDAEVRFPADVAEPPARSGCRCGDVLRGALAPADCPLFGAACRPERPMGPCMVSSEGACAAWYRYGTAEEEQP</sequence>
<dbReference type="PANTHER" id="PTHR30149:SF0">
    <property type="entry name" value="HYDROGENASE MATURATION FACTOR HYPD"/>
    <property type="match status" value="1"/>
</dbReference>
<keyword evidence="5" id="KW-1185">Reference proteome</keyword>
<dbReference type="Gene3D" id="3.40.50.11740">
    <property type="entry name" value="HypD, alpha/beta domain 2"/>
    <property type="match status" value="2"/>
</dbReference>
<accession>A0ABS4JTP6</accession>
<dbReference type="InterPro" id="IPR042243">
    <property type="entry name" value="HypD_1"/>
</dbReference>
<dbReference type="Pfam" id="PF01924">
    <property type="entry name" value="HypD"/>
    <property type="match status" value="1"/>
</dbReference>
<dbReference type="EMBL" id="JAGGLG010000019">
    <property type="protein sequence ID" value="MBP2018892.1"/>
    <property type="molecule type" value="Genomic_DNA"/>
</dbReference>
<evidence type="ECO:0000256" key="1">
    <source>
        <dbReference type="ARBA" id="ARBA00007888"/>
    </source>
</evidence>
<evidence type="ECO:0000313" key="5">
    <source>
        <dbReference type="Proteomes" id="UP001519289"/>
    </source>
</evidence>
<gene>
    <name evidence="4" type="ORF">J2Z79_002307</name>
</gene>
<dbReference type="InterPro" id="IPR002780">
    <property type="entry name" value="Hyd_form_HypD"/>
</dbReference>
<evidence type="ECO:0000313" key="4">
    <source>
        <dbReference type="EMBL" id="MBP2018892.1"/>
    </source>
</evidence>
<dbReference type="PANTHER" id="PTHR30149">
    <property type="entry name" value="HYDROGENASE PROTEIN ASSEMBLY PROTEIN HYPD"/>
    <property type="match status" value="1"/>
</dbReference>
<keyword evidence="3" id="KW-0408">Iron</keyword>
<dbReference type="Proteomes" id="UP001519289">
    <property type="component" value="Unassembled WGS sequence"/>
</dbReference>
<evidence type="ECO:0000256" key="2">
    <source>
        <dbReference type="ARBA" id="ARBA00022723"/>
    </source>
</evidence>
<evidence type="ECO:0000256" key="3">
    <source>
        <dbReference type="ARBA" id="ARBA00023004"/>
    </source>
</evidence>
<proteinExistence type="inferred from homology"/>
<name>A0ABS4JTP6_9FIRM</name>
<dbReference type="NCBIfam" id="TIGR00075">
    <property type="entry name" value="hypD"/>
    <property type="match status" value="1"/>
</dbReference>
<comment type="similarity">
    <text evidence="1">Belongs to the HypD family.</text>
</comment>
<organism evidence="4 5">
    <name type="scientific">Symbiobacterium terraclitae</name>
    <dbReference type="NCBI Taxonomy" id="557451"/>
    <lineage>
        <taxon>Bacteria</taxon>
        <taxon>Bacillati</taxon>
        <taxon>Bacillota</taxon>
        <taxon>Clostridia</taxon>
        <taxon>Eubacteriales</taxon>
        <taxon>Symbiobacteriaceae</taxon>
        <taxon>Symbiobacterium</taxon>
    </lineage>
</organism>
<reference evidence="4 5" key="1">
    <citation type="submission" date="2021-03" db="EMBL/GenBank/DDBJ databases">
        <title>Genomic Encyclopedia of Type Strains, Phase IV (KMG-IV): sequencing the most valuable type-strain genomes for metagenomic binning, comparative biology and taxonomic classification.</title>
        <authorList>
            <person name="Goeker M."/>
        </authorList>
    </citation>
    <scope>NUCLEOTIDE SEQUENCE [LARGE SCALE GENOMIC DNA]</scope>
    <source>
        <strain evidence="4 5">DSM 27138</strain>
    </source>
</reference>